<dbReference type="Proteomes" id="UP000028401">
    <property type="component" value="Unassembled WGS sequence"/>
</dbReference>
<evidence type="ECO:0000313" key="2">
    <source>
        <dbReference type="EMBL" id="KEY63479.1"/>
    </source>
</evidence>
<feature type="transmembrane region" description="Helical" evidence="1">
    <location>
        <begin position="71"/>
        <end position="89"/>
    </location>
</feature>
<dbReference type="PATRIC" id="fig|1415168.3.peg.264"/>
<evidence type="ECO:0000256" key="1">
    <source>
        <dbReference type="SAM" id="Phobius"/>
    </source>
</evidence>
<organism evidence="2 3">
    <name type="scientific">Lactococcus cremoris subsp. cremoris GE214</name>
    <dbReference type="NCBI Taxonomy" id="1415168"/>
    <lineage>
        <taxon>Bacteria</taxon>
        <taxon>Bacillati</taxon>
        <taxon>Bacillota</taxon>
        <taxon>Bacilli</taxon>
        <taxon>Lactobacillales</taxon>
        <taxon>Streptococcaceae</taxon>
        <taxon>Lactococcus</taxon>
        <taxon>Lactococcus cremoris subsp. cremoris</taxon>
    </lineage>
</organism>
<proteinExistence type="predicted"/>
<accession>A0A084ADV0</accession>
<comment type="caution">
    <text evidence="2">The sequence shown here is derived from an EMBL/GenBank/DDBJ whole genome shotgun (WGS) entry which is preliminary data.</text>
</comment>
<evidence type="ECO:0000313" key="3">
    <source>
        <dbReference type="Proteomes" id="UP000028401"/>
    </source>
</evidence>
<reference evidence="2 3" key="1">
    <citation type="submission" date="2014-06" db="EMBL/GenBank/DDBJ databases">
        <title>Draft genome sequence of the putrescine producing strain Lactococcus lactis subsp cremoris GE214.</title>
        <authorList>
            <person name="Ladero V."/>
            <person name="Linares D.M."/>
            <person name="del Rio B."/>
            <person name="Mayo B."/>
            <person name="Martin M.C."/>
            <person name="Fernandez M."/>
            <person name="Alvarez M.A."/>
        </authorList>
    </citation>
    <scope>NUCLEOTIDE SEQUENCE [LARGE SCALE GENOMIC DNA]</scope>
    <source>
        <strain evidence="2 3">GE214</strain>
    </source>
</reference>
<dbReference type="AlphaFoldDB" id="A0A084ADV0"/>
<sequence>MKKYIVFTFIISLLSLFLPFFPATNNSFESINLLGFQYAIKYNVELYFIIIIVLLFNYFTMASQYVKYKRVIPVLITITVLCAYGALLLNQILIGGFQRGAIVLETYHFGYFISFSLFLVFNILVYVDAYKKKK</sequence>
<keyword evidence="1" id="KW-1133">Transmembrane helix</keyword>
<dbReference type="RefSeq" id="WP_011835970.1">
    <property type="nucleotide sequence ID" value="NZ_AZSI01000007.1"/>
</dbReference>
<protein>
    <submittedName>
        <fullName evidence="2">Putative membrane protein</fullName>
    </submittedName>
</protein>
<gene>
    <name evidence="2" type="ORF">U725_00254</name>
</gene>
<keyword evidence="1" id="KW-0472">Membrane</keyword>
<dbReference type="EMBL" id="AZSI01000007">
    <property type="protein sequence ID" value="KEY63479.1"/>
    <property type="molecule type" value="Genomic_DNA"/>
</dbReference>
<feature type="transmembrane region" description="Helical" evidence="1">
    <location>
        <begin position="38"/>
        <end position="59"/>
    </location>
</feature>
<feature type="transmembrane region" description="Helical" evidence="1">
    <location>
        <begin position="109"/>
        <end position="127"/>
    </location>
</feature>
<keyword evidence="1" id="KW-0812">Transmembrane</keyword>
<name>A0A084ADV0_LACLC</name>